<evidence type="ECO:0000256" key="1">
    <source>
        <dbReference type="ARBA" id="ARBA00022729"/>
    </source>
</evidence>
<name>A1VNM2_POLNA</name>
<dbReference type="PANTHER" id="PTHR43037:SF1">
    <property type="entry name" value="BLL1128 PROTEIN"/>
    <property type="match status" value="1"/>
</dbReference>
<evidence type="ECO:0000256" key="2">
    <source>
        <dbReference type="ARBA" id="ARBA00022801"/>
    </source>
</evidence>
<evidence type="ECO:0000313" key="5">
    <source>
        <dbReference type="Proteomes" id="UP000000644"/>
    </source>
</evidence>
<dbReference type="InterPro" id="IPR050955">
    <property type="entry name" value="Plant_Biomass_Hydrol_Est"/>
</dbReference>
<dbReference type="KEGG" id="pna:Pnap_1940"/>
<gene>
    <name evidence="4" type="ordered locus">Pnap_1940</name>
</gene>
<dbReference type="InterPro" id="IPR029058">
    <property type="entry name" value="AB_hydrolase_fold"/>
</dbReference>
<organism evidence="4 5">
    <name type="scientific">Polaromonas naphthalenivorans (strain CJ2)</name>
    <dbReference type="NCBI Taxonomy" id="365044"/>
    <lineage>
        <taxon>Bacteria</taxon>
        <taxon>Pseudomonadati</taxon>
        <taxon>Pseudomonadota</taxon>
        <taxon>Betaproteobacteria</taxon>
        <taxon>Burkholderiales</taxon>
        <taxon>Comamonadaceae</taxon>
        <taxon>Polaromonas</taxon>
    </lineage>
</organism>
<dbReference type="GO" id="GO:0005576">
    <property type="term" value="C:extracellular region"/>
    <property type="evidence" value="ECO:0007669"/>
    <property type="project" value="InterPro"/>
</dbReference>
<dbReference type="Proteomes" id="UP000000644">
    <property type="component" value="Chromosome"/>
</dbReference>
<feature type="chain" id="PRO_5002639719" evidence="3">
    <location>
        <begin position="17"/>
        <end position="433"/>
    </location>
</feature>
<keyword evidence="2" id="KW-0378">Hydrolase</keyword>
<dbReference type="STRING" id="365044.Pnap_1940"/>
<dbReference type="SUPFAM" id="SSF53474">
    <property type="entry name" value="alpha/beta-Hydrolases"/>
    <property type="match status" value="1"/>
</dbReference>
<evidence type="ECO:0000256" key="3">
    <source>
        <dbReference type="SAM" id="SignalP"/>
    </source>
</evidence>
<dbReference type="EMBL" id="CP000529">
    <property type="protein sequence ID" value="ABM37250.1"/>
    <property type="molecule type" value="Genomic_DNA"/>
</dbReference>
<feature type="signal peptide" evidence="3">
    <location>
        <begin position="1"/>
        <end position="16"/>
    </location>
</feature>
<accession>A1VNM2</accession>
<dbReference type="GO" id="GO:0016787">
    <property type="term" value="F:hydrolase activity"/>
    <property type="evidence" value="ECO:0007669"/>
    <property type="project" value="UniProtKB-KW"/>
</dbReference>
<protein>
    <submittedName>
        <fullName evidence="4">Esterase, PHB depolymerase family</fullName>
    </submittedName>
</protein>
<keyword evidence="5" id="KW-1185">Reference proteome</keyword>
<sequence length="433" mass="47420">MVRNALKRCKAPAVFARPLAFTLFVFSSSQGTMTKSLTSLWLKNLRRVGKVQQAQGRKLFKSLLTPVVRAPVAKRAKAAKTIRPITLKNIKAVKAPASKAAKPRRKPAAAPAQPAASVLPLLPGSWKKSFFTLPGTGLASARRMLYWLYLPSVLSREPRPLVVMLHGCKQTATDFAASTRMNQLAERKGFAVLYPQQSVATDSHRCWHWYRRATQQGQGDVELIAEMVKQVQAKHRLDTSRTYVAGLSAGAGLAAILALRHPRLIAAAGLHSAPVYGTSDSALGGFQAMQQGAGIKHPEAVREFTDAPVKFPGMPVMLIQGRNDPVVRRVNVDHLTAQFALVDAPFITRTEPVVRSYAGRSTGRSPRRAYKTATYYAGRKPMVMKCEIDLLGHAWSGGEGSLDYSAPEGPDATLLMWNFFSRQKRLQSVPGLM</sequence>
<dbReference type="NCBIfam" id="TIGR01840">
    <property type="entry name" value="esterase_phb"/>
    <property type="match status" value="1"/>
</dbReference>
<dbReference type="HOGENOM" id="CLU_027551_0_2_4"/>
<proteinExistence type="predicted"/>
<reference evidence="5" key="1">
    <citation type="journal article" date="2009" name="Environ. Microbiol.">
        <title>The genome of Polaromonas naphthalenivorans strain CJ2, isolated from coal tar-contaminated sediment, reveals physiological and metabolic versatility and evolution through extensive horizontal gene transfer.</title>
        <authorList>
            <person name="Yagi J.M."/>
            <person name="Sims D."/>
            <person name="Brettin T."/>
            <person name="Bruce D."/>
            <person name="Madsen E.L."/>
        </authorList>
    </citation>
    <scope>NUCLEOTIDE SEQUENCE [LARGE SCALE GENOMIC DNA]</scope>
    <source>
        <strain evidence="5">CJ2</strain>
    </source>
</reference>
<dbReference type="eggNOG" id="COG3509">
    <property type="taxonomic scope" value="Bacteria"/>
</dbReference>
<dbReference type="AlphaFoldDB" id="A1VNM2"/>
<keyword evidence="1 3" id="KW-0732">Signal</keyword>
<dbReference type="Gene3D" id="3.40.50.1820">
    <property type="entry name" value="alpha/beta hydrolase"/>
    <property type="match status" value="1"/>
</dbReference>
<dbReference type="PANTHER" id="PTHR43037">
    <property type="entry name" value="UNNAMED PRODUCT-RELATED"/>
    <property type="match status" value="1"/>
</dbReference>
<evidence type="ECO:0000313" key="4">
    <source>
        <dbReference type="EMBL" id="ABM37250.1"/>
    </source>
</evidence>
<dbReference type="InterPro" id="IPR010126">
    <property type="entry name" value="Esterase_phb"/>
</dbReference>
<dbReference type="Pfam" id="PF10503">
    <property type="entry name" value="Esterase_PHB"/>
    <property type="match status" value="1"/>
</dbReference>